<evidence type="ECO:0000313" key="1">
    <source>
        <dbReference type="EMBL" id="MBP2320701.1"/>
    </source>
</evidence>
<accession>A0ABS4T8E7</accession>
<organism evidence="1 2">
    <name type="scientific">Kibdelosporangium banguiense</name>
    <dbReference type="NCBI Taxonomy" id="1365924"/>
    <lineage>
        <taxon>Bacteria</taxon>
        <taxon>Bacillati</taxon>
        <taxon>Actinomycetota</taxon>
        <taxon>Actinomycetes</taxon>
        <taxon>Pseudonocardiales</taxon>
        <taxon>Pseudonocardiaceae</taxon>
        <taxon>Kibdelosporangium</taxon>
    </lineage>
</organism>
<reference evidence="1 2" key="1">
    <citation type="submission" date="2021-03" db="EMBL/GenBank/DDBJ databases">
        <title>Sequencing the genomes of 1000 actinobacteria strains.</title>
        <authorList>
            <person name="Klenk H.-P."/>
        </authorList>
    </citation>
    <scope>NUCLEOTIDE SEQUENCE [LARGE SCALE GENOMIC DNA]</scope>
    <source>
        <strain evidence="1 2">DSM 46670</strain>
    </source>
</reference>
<protein>
    <submittedName>
        <fullName evidence="1">Uncharacterized protein</fullName>
    </submittedName>
</protein>
<comment type="caution">
    <text evidence="1">The sequence shown here is derived from an EMBL/GenBank/DDBJ whole genome shotgun (WGS) entry which is preliminary data.</text>
</comment>
<proteinExistence type="predicted"/>
<sequence>MSVAMATVRILFIGSAWRRPLQSPETQQPGLALAGRTGL</sequence>
<dbReference type="EMBL" id="JAGINW010000001">
    <property type="protein sequence ID" value="MBP2320701.1"/>
    <property type="molecule type" value="Genomic_DNA"/>
</dbReference>
<dbReference type="Proteomes" id="UP001519332">
    <property type="component" value="Unassembled WGS sequence"/>
</dbReference>
<keyword evidence="2" id="KW-1185">Reference proteome</keyword>
<gene>
    <name evidence="1" type="ORF">JOF56_001086</name>
</gene>
<name>A0ABS4T8E7_9PSEU</name>
<evidence type="ECO:0000313" key="2">
    <source>
        <dbReference type="Proteomes" id="UP001519332"/>
    </source>
</evidence>